<dbReference type="AlphaFoldDB" id="A0A9P8AKA6"/>
<dbReference type="InterPro" id="IPR052585">
    <property type="entry name" value="Lipid_raft_assoc_Zn_ADH"/>
</dbReference>
<dbReference type="PANTHER" id="PTHR43482:SF1">
    <property type="entry name" value="PROTEIN AST1-RELATED"/>
    <property type="match status" value="1"/>
</dbReference>
<accession>A0A9P8AKA6</accession>
<reference evidence="2" key="1">
    <citation type="submission" date="2021-03" db="EMBL/GenBank/DDBJ databases">
        <authorList>
            <person name="Palmer J.M."/>
        </authorList>
    </citation>
    <scope>NUCLEOTIDE SEQUENCE</scope>
    <source>
        <strain evidence="2">ARV_011</strain>
    </source>
</reference>
<dbReference type="GeneID" id="66115446"/>
<keyword evidence="3" id="KW-1185">Reference proteome</keyword>
<proteinExistence type="predicted"/>
<evidence type="ECO:0000313" key="3">
    <source>
        <dbReference type="Proteomes" id="UP000790833"/>
    </source>
</evidence>
<gene>
    <name evidence="2" type="ORF">KQ657_002072</name>
</gene>
<dbReference type="Gene3D" id="3.90.180.10">
    <property type="entry name" value="Medium-chain alcohol dehydrogenases, catalytic domain"/>
    <property type="match status" value="1"/>
</dbReference>
<dbReference type="Proteomes" id="UP000790833">
    <property type="component" value="Unassembled WGS sequence"/>
</dbReference>
<organism evidence="2 3">
    <name type="scientific">Scheffersomyces spartinae</name>
    <dbReference type="NCBI Taxonomy" id="45513"/>
    <lineage>
        <taxon>Eukaryota</taxon>
        <taxon>Fungi</taxon>
        <taxon>Dikarya</taxon>
        <taxon>Ascomycota</taxon>
        <taxon>Saccharomycotina</taxon>
        <taxon>Pichiomycetes</taxon>
        <taxon>Debaryomycetaceae</taxon>
        <taxon>Scheffersomyces</taxon>
    </lineage>
</organism>
<evidence type="ECO:0000256" key="1">
    <source>
        <dbReference type="SAM" id="MobiDB-lite"/>
    </source>
</evidence>
<dbReference type="PANTHER" id="PTHR43482">
    <property type="entry name" value="PROTEIN AST1-RELATED"/>
    <property type="match status" value="1"/>
</dbReference>
<sequence>MSEQPEDIKTPEPFVMEETRKKKKSVGFAPAPVEDLYEHHQKLKEIHDEKAKSNPFHKIPPELAYLDKSKKEAPKPLLTYAEIMRRLKGKQQQSNTESLSVVPPTNNVSNVTKSEENFRYVPVKELSTQNSETAINFHYGEFKVPPPIDKLVVNIKFASLNSFDLSKINKFGLNVSEEKIGLGYEFSGIILHLGASLKGKYNKGDLVFGIVNPLARKGSLSSTLLIDPKSDCVVVLSQDALNKLNHIDIKIDNSEANFVVGDEEDVTQQQSPTISSTATPVARKHTYTFPVEENLPVLAKASSIPLYYCRAKQMLDHLDGRHKLLKVLVNGADTMTGLTIIQLLNSSVYEDFDEIDVIGVIREASFPFMDKFCRKIDNVNRKIHLVTFDSVNEDIVLPGEKVPINYKKPELFALQILEKMFMYEENINPRNVNGCKLDCIVDLVGSKKYFQRVINYNRLDDINVDWTKERLSGSFKQLFPLKEEFILNILKPKSQGSTFILGCRFDIHEPCYEVDKRLNYGWGKSIWGTLPSLANGFSKYNYFEEMELRIRESWVREGLKVVTEGSLQFEIADYLDWRNPYMEMIAKLRQDSLKYILKIEDF</sequence>
<protein>
    <submittedName>
        <fullName evidence="2">Uncharacterized protein</fullName>
    </submittedName>
</protein>
<dbReference type="EMBL" id="JAHMUF010000002">
    <property type="protein sequence ID" value="KAG7195691.1"/>
    <property type="molecule type" value="Genomic_DNA"/>
</dbReference>
<feature type="compositionally biased region" description="Basic and acidic residues" evidence="1">
    <location>
        <begin position="1"/>
        <end position="10"/>
    </location>
</feature>
<dbReference type="OrthoDB" id="201656at2759"/>
<feature type="region of interest" description="Disordered" evidence="1">
    <location>
        <begin position="1"/>
        <end position="27"/>
    </location>
</feature>
<dbReference type="SUPFAM" id="SSF50129">
    <property type="entry name" value="GroES-like"/>
    <property type="match status" value="1"/>
</dbReference>
<dbReference type="RefSeq" id="XP_043051236.1">
    <property type="nucleotide sequence ID" value="XM_043192848.1"/>
</dbReference>
<name>A0A9P8AKA6_9ASCO</name>
<dbReference type="InterPro" id="IPR011032">
    <property type="entry name" value="GroES-like_sf"/>
</dbReference>
<evidence type="ECO:0000313" key="2">
    <source>
        <dbReference type="EMBL" id="KAG7195691.1"/>
    </source>
</evidence>
<comment type="caution">
    <text evidence="2">The sequence shown here is derived from an EMBL/GenBank/DDBJ whole genome shotgun (WGS) entry which is preliminary data.</text>
</comment>